<organism evidence="4 5">
    <name type="scientific">Colletotrichum incanum</name>
    <name type="common">Soybean anthracnose fungus</name>
    <dbReference type="NCBI Taxonomy" id="1573173"/>
    <lineage>
        <taxon>Eukaryota</taxon>
        <taxon>Fungi</taxon>
        <taxon>Dikarya</taxon>
        <taxon>Ascomycota</taxon>
        <taxon>Pezizomycotina</taxon>
        <taxon>Sordariomycetes</taxon>
        <taxon>Hypocreomycetidae</taxon>
        <taxon>Glomerellales</taxon>
        <taxon>Glomerellaceae</taxon>
        <taxon>Colletotrichum</taxon>
        <taxon>Colletotrichum spaethianum species complex</taxon>
    </lineage>
</organism>
<keyword evidence="1" id="KW-0521">NADP</keyword>
<evidence type="ECO:0000313" key="5">
    <source>
        <dbReference type="Proteomes" id="UP000076584"/>
    </source>
</evidence>
<dbReference type="Proteomes" id="UP000076584">
    <property type="component" value="Unassembled WGS sequence"/>
</dbReference>
<feature type="domain" description="NmrA-like" evidence="3">
    <location>
        <begin position="2"/>
        <end position="305"/>
    </location>
</feature>
<evidence type="ECO:0000256" key="1">
    <source>
        <dbReference type="ARBA" id="ARBA00022857"/>
    </source>
</evidence>
<keyword evidence="2" id="KW-0560">Oxidoreductase</keyword>
<comment type="caution">
    <text evidence="4">The sequence shown here is derived from an EMBL/GenBank/DDBJ whole genome shotgun (WGS) entry which is preliminary data.</text>
</comment>
<dbReference type="AlphaFoldDB" id="A0A161VU36"/>
<sequence length="318" mass="35232">MKVAVVGASGETGRSIVNGLIASTTQFDITAVSREKSLECSNNEELRKLGVQVVAADLTGPEDDLVRVLEGADVVVSSVTASVLLDQIPLANASKKAGVGRFVPCSFATACPPVGVMKLRETKEQVLNHIKKIYLPYTLIDAGWWYQLTPPRVPSGRVDYGLFAPMKHLVGDGSVLSALTHIDDIGRYVAEVIVDPRTLNKMVYVYNEVWTQQQVFDKVEELSGEKVDRNYLPAEALLAQIDRLKKPGEEEPTDPEVLPWFWGLQYQYSWGIRGDNTPKNAEYLGYLSSKELYPNTGFTSFEKYLKDLLAGTARKPYI</sequence>
<reference evidence="4 5" key="1">
    <citation type="submission" date="2015-06" db="EMBL/GenBank/DDBJ databases">
        <title>Survival trade-offs in plant roots during colonization by closely related pathogenic and mutualistic fungi.</title>
        <authorList>
            <person name="Hacquard S."/>
            <person name="Kracher B."/>
            <person name="Hiruma K."/>
            <person name="Weinman A."/>
            <person name="Muench P."/>
            <person name="Garrido Oter R."/>
            <person name="Ver Loren van Themaat E."/>
            <person name="Dallerey J.-F."/>
            <person name="Damm U."/>
            <person name="Henrissat B."/>
            <person name="Lespinet O."/>
            <person name="Thon M."/>
            <person name="Kemen E."/>
            <person name="McHardy A.C."/>
            <person name="Schulze-Lefert P."/>
            <person name="O'Connell R.J."/>
        </authorList>
    </citation>
    <scope>NUCLEOTIDE SEQUENCE [LARGE SCALE GENOMIC DNA]</scope>
    <source>
        <strain evidence="4 5">MAFF 238704</strain>
    </source>
</reference>
<keyword evidence="5" id="KW-1185">Reference proteome</keyword>
<dbReference type="Pfam" id="PF05368">
    <property type="entry name" value="NmrA"/>
    <property type="match status" value="1"/>
</dbReference>
<dbReference type="InterPro" id="IPR051609">
    <property type="entry name" value="NmrA/Isoflavone_reductase-like"/>
</dbReference>
<evidence type="ECO:0000256" key="2">
    <source>
        <dbReference type="ARBA" id="ARBA00023002"/>
    </source>
</evidence>
<proteinExistence type="predicted"/>
<dbReference type="EMBL" id="LFIW01002318">
    <property type="protein sequence ID" value="KZL74895.1"/>
    <property type="molecule type" value="Genomic_DNA"/>
</dbReference>
<dbReference type="InterPro" id="IPR008030">
    <property type="entry name" value="NmrA-like"/>
</dbReference>
<gene>
    <name evidence="4" type="ORF">CI238_07511</name>
</gene>
<dbReference type="STRING" id="1573173.A0A161VU36"/>
<name>A0A161VU36_COLIC</name>
<dbReference type="PANTHER" id="PTHR47706:SF9">
    <property type="entry name" value="NMRA-LIKE DOMAIN-CONTAINING PROTEIN-RELATED"/>
    <property type="match status" value="1"/>
</dbReference>
<dbReference type="Gene3D" id="3.40.50.720">
    <property type="entry name" value="NAD(P)-binding Rossmann-like Domain"/>
    <property type="match status" value="1"/>
</dbReference>
<protein>
    <submittedName>
        <fullName evidence="4">Isoflavone reductase family protein</fullName>
    </submittedName>
</protein>
<accession>A0A161VU36</accession>
<dbReference type="Gene3D" id="3.90.25.10">
    <property type="entry name" value="UDP-galactose 4-epimerase, domain 1"/>
    <property type="match status" value="1"/>
</dbReference>
<evidence type="ECO:0000259" key="3">
    <source>
        <dbReference type="Pfam" id="PF05368"/>
    </source>
</evidence>
<evidence type="ECO:0000313" key="4">
    <source>
        <dbReference type="EMBL" id="KZL74895.1"/>
    </source>
</evidence>
<dbReference type="PANTHER" id="PTHR47706">
    <property type="entry name" value="NMRA-LIKE FAMILY PROTEIN"/>
    <property type="match status" value="1"/>
</dbReference>
<dbReference type="GO" id="GO:0016491">
    <property type="term" value="F:oxidoreductase activity"/>
    <property type="evidence" value="ECO:0007669"/>
    <property type="project" value="UniProtKB-KW"/>
</dbReference>
<dbReference type="InterPro" id="IPR036291">
    <property type="entry name" value="NAD(P)-bd_dom_sf"/>
</dbReference>
<dbReference type="SUPFAM" id="SSF51735">
    <property type="entry name" value="NAD(P)-binding Rossmann-fold domains"/>
    <property type="match status" value="1"/>
</dbReference>